<accession>A0AAD3SP12</accession>
<dbReference type="Proteomes" id="UP001279734">
    <property type="component" value="Unassembled WGS sequence"/>
</dbReference>
<evidence type="ECO:0000313" key="2">
    <source>
        <dbReference type="Proteomes" id="UP001279734"/>
    </source>
</evidence>
<dbReference type="EMBL" id="BSYO01000014">
    <property type="protein sequence ID" value="GMH14843.1"/>
    <property type="molecule type" value="Genomic_DNA"/>
</dbReference>
<organism evidence="1 2">
    <name type="scientific">Nepenthes gracilis</name>
    <name type="common">Slender pitcher plant</name>
    <dbReference type="NCBI Taxonomy" id="150966"/>
    <lineage>
        <taxon>Eukaryota</taxon>
        <taxon>Viridiplantae</taxon>
        <taxon>Streptophyta</taxon>
        <taxon>Embryophyta</taxon>
        <taxon>Tracheophyta</taxon>
        <taxon>Spermatophyta</taxon>
        <taxon>Magnoliopsida</taxon>
        <taxon>eudicotyledons</taxon>
        <taxon>Gunneridae</taxon>
        <taxon>Pentapetalae</taxon>
        <taxon>Caryophyllales</taxon>
        <taxon>Nepenthaceae</taxon>
        <taxon>Nepenthes</taxon>
    </lineage>
</organism>
<dbReference type="AlphaFoldDB" id="A0AAD3SP12"/>
<proteinExistence type="predicted"/>
<gene>
    <name evidence="1" type="ORF">Nepgr_016684</name>
</gene>
<keyword evidence="2" id="KW-1185">Reference proteome</keyword>
<evidence type="ECO:0000313" key="1">
    <source>
        <dbReference type="EMBL" id="GMH14843.1"/>
    </source>
</evidence>
<reference evidence="1" key="1">
    <citation type="submission" date="2023-05" db="EMBL/GenBank/DDBJ databases">
        <title>Nepenthes gracilis genome sequencing.</title>
        <authorList>
            <person name="Fukushima K."/>
        </authorList>
    </citation>
    <scope>NUCLEOTIDE SEQUENCE</scope>
    <source>
        <strain evidence="1">SING2019-196</strain>
    </source>
</reference>
<name>A0AAD3SP12_NEPGR</name>
<comment type="caution">
    <text evidence="1">The sequence shown here is derived from an EMBL/GenBank/DDBJ whole genome shotgun (WGS) entry which is preliminary data.</text>
</comment>
<sequence>MVPPRLPDGLTVGIEAQLIDHYFNRNPRHVSGSTRRYQRSVLKTILVHHAVVRQVSLQSAHTSLDPPDLVFWQPEELFTKDLHEDVGPCVVERSQVDWPVLLVVYFSDPVLLSVGIFTAIVLSLSLDRKRARLVGPLGMLHLISLFDGCIGPDDRLRFLEGLRILMGYVPKEVSMRPGRDETVKFHLFYEPGNPFDFHCKALQELSWVLSLSLLDVGEMPRLLLFPAAENVLNRKRSVSPWKLRIEFAGSR</sequence>
<protein>
    <submittedName>
        <fullName evidence="1">Uncharacterized protein</fullName>
    </submittedName>
</protein>